<proteinExistence type="predicted"/>
<evidence type="ECO:0000313" key="2">
    <source>
        <dbReference type="Proteomes" id="UP001168537"/>
    </source>
</evidence>
<accession>A0ABT8ETM3</accession>
<dbReference type="RefSeq" id="WP_300960353.1">
    <property type="nucleotide sequence ID" value="NZ_JAUHJR010000002.1"/>
</dbReference>
<name>A0ABT8ETM3_9ACTN</name>
<gene>
    <name evidence="1" type="ORF">QWY29_08890</name>
</gene>
<protein>
    <recommendedName>
        <fullName evidence="3">Lipoprotein</fullName>
    </recommendedName>
</protein>
<evidence type="ECO:0008006" key="3">
    <source>
        <dbReference type="Google" id="ProtNLM"/>
    </source>
</evidence>
<evidence type="ECO:0000313" key="1">
    <source>
        <dbReference type="EMBL" id="MDN4161465.1"/>
    </source>
</evidence>
<organism evidence="1 2">
    <name type="scientific">Nocardioides abyssi</name>
    <dbReference type="NCBI Taxonomy" id="3058370"/>
    <lineage>
        <taxon>Bacteria</taxon>
        <taxon>Bacillati</taxon>
        <taxon>Actinomycetota</taxon>
        <taxon>Actinomycetes</taxon>
        <taxon>Propionibacteriales</taxon>
        <taxon>Nocardioidaceae</taxon>
        <taxon>Nocardioides</taxon>
    </lineage>
</organism>
<dbReference type="PROSITE" id="PS51257">
    <property type="entry name" value="PROKAR_LIPOPROTEIN"/>
    <property type="match status" value="1"/>
</dbReference>
<dbReference type="EMBL" id="JAUHJR010000002">
    <property type="protein sequence ID" value="MDN4161465.1"/>
    <property type="molecule type" value="Genomic_DNA"/>
</dbReference>
<sequence length="206" mass="20983">MEMRASILVGVLLALGLSGCGDGTRATPTDAGSGGREPTTARALAHVAAEHAGTPDSAARESDAAEEFARGGVGAELRYGSTGGYDGDVLVVAVGEGLDTSLVDCDAQATNSLAGCVETDQGVLMWEDEAPEEDPGVVYVVVEKGDSAALLFYAGPAITGDPRELDLPISTDVLFAIAGDPRVDVTTSAEAVAAGADLPFWQDRSR</sequence>
<dbReference type="Proteomes" id="UP001168537">
    <property type="component" value="Unassembled WGS sequence"/>
</dbReference>
<reference evidence="1" key="1">
    <citation type="submission" date="2023-06" db="EMBL/GenBank/DDBJ databases">
        <title>Draft genome sequence of Nocardioides sp. SOB72.</title>
        <authorList>
            <person name="Zhang G."/>
        </authorList>
    </citation>
    <scope>NUCLEOTIDE SEQUENCE</scope>
    <source>
        <strain evidence="1">SOB72</strain>
    </source>
</reference>
<comment type="caution">
    <text evidence="1">The sequence shown here is derived from an EMBL/GenBank/DDBJ whole genome shotgun (WGS) entry which is preliminary data.</text>
</comment>
<keyword evidence="2" id="KW-1185">Reference proteome</keyword>